<comment type="similarity">
    <text evidence="1 2">Belongs to the UPF0125 (RnfH) family.</text>
</comment>
<evidence type="ECO:0000313" key="3">
    <source>
        <dbReference type="EMBL" id="QJC56395.1"/>
    </source>
</evidence>
<dbReference type="InterPro" id="IPR037021">
    <property type="entry name" value="RnfH_sf"/>
</dbReference>
<proteinExistence type="inferred from homology"/>
<dbReference type="InterPro" id="IPR016155">
    <property type="entry name" value="Mopterin_synth/thiamin_S_b"/>
</dbReference>
<name>A0A6H2H962_9BURK</name>
<dbReference type="HAMAP" id="MF_00460">
    <property type="entry name" value="UPF0125_RnfH"/>
    <property type="match status" value="1"/>
</dbReference>
<keyword evidence="4" id="KW-1185">Reference proteome</keyword>
<gene>
    <name evidence="3" type="primary">pasI</name>
    <name evidence="3" type="ORF">HC248_01700</name>
</gene>
<organism evidence="3 4">
    <name type="scientific">Polaromonas vacuolata</name>
    <dbReference type="NCBI Taxonomy" id="37448"/>
    <lineage>
        <taxon>Bacteria</taxon>
        <taxon>Pseudomonadati</taxon>
        <taxon>Pseudomonadota</taxon>
        <taxon>Betaproteobacteria</taxon>
        <taxon>Burkholderiales</taxon>
        <taxon>Comamonadaceae</taxon>
        <taxon>Polaromonas</taxon>
    </lineage>
</organism>
<evidence type="ECO:0000313" key="4">
    <source>
        <dbReference type="Proteomes" id="UP000502041"/>
    </source>
</evidence>
<dbReference type="AlphaFoldDB" id="A0A6H2H962"/>
<reference evidence="3 4" key="1">
    <citation type="submission" date="2020-04" db="EMBL/GenBank/DDBJ databases">
        <title>Complete genome of a Psychrophilic, Marine, Gas Vacuolate Bacterium Polaromonas vacuolata KCTC 22033T.</title>
        <authorList>
            <person name="Hwang K."/>
            <person name="Kim K.M."/>
        </authorList>
    </citation>
    <scope>NUCLEOTIDE SEQUENCE [LARGE SCALE GENOMIC DNA]</scope>
    <source>
        <strain evidence="3 4">KCTC 22033</strain>
    </source>
</reference>
<dbReference type="Gene3D" id="3.10.20.280">
    <property type="entry name" value="RnfH-like"/>
    <property type="match status" value="1"/>
</dbReference>
<dbReference type="SUPFAM" id="SSF54285">
    <property type="entry name" value="MoaD/ThiS"/>
    <property type="match status" value="1"/>
</dbReference>
<dbReference type="Pfam" id="PF03658">
    <property type="entry name" value="Ub-RnfH"/>
    <property type="match status" value="1"/>
</dbReference>
<dbReference type="InterPro" id="IPR005346">
    <property type="entry name" value="RnfH"/>
</dbReference>
<evidence type="ECO:0000256" key="1">
    <source>
        <dbReference type="ARBA" id="ARBA00010645"/>
    </source>
</evidence>
<sequence>MRMQVLLLFSPAPRQVRQWKLTLPDKTTVGQALATADLFSDCAELKSVIPEALLLAVWGRRASLDYLLCDGDRLEILRPLRVDPMVARRERFKGQGIKSAGLFADRRVGAKAGY</sequence>
<accession>A0A6H2H962</accession>
<dbReference type="EMBL" id="CP051461">
    <property type="protein sequence ID" value="QJC56395.1"/>
    <property type="molecule type" value="Genomic_DNA"/>
</dbReference>
<protein>
    <recommendedName>
        <fullName evidence="2">UPF0125 protein HC248_01700</fullName>
    </recommendedName>
</protein>
<evidence type="ECO:0000256" key="2">
    <source>
        <dbReference type="HAMAP-Rule" id="MF_00460"/>
    </source>
</evidence>
<dbReference type="KEGG" id="pvac:HC248_01700"/>
<dbReference type="Proteomes" id="UP000502041">
    <property type="component" value="Chromosome"/>
</dbReference>